<dbReference type="PANTHER" id="PTHR30537:SF5">
    <property type="entry name" value="HTH-TYPE TRANSCRIPTIONAL ACTIVATOR TTDR-RELATED"/>
    <property type="match status" value="1"/>
</dbReference>
<gene>
    <name evidence="6" type="ORF">GFK26_03455</name>
</gene>
<dbReference type="Pfam" id="PF00126">
    <property type="entry name" value="HTH_1"/>
    <property type="match status" value="1"/>
</dbReference>
<dbReference type="GO" id="GO:0003700">
    <property type="term" value="F:DNA-binding transcription factor activity"/>
    <property type="evidence" value="ECO:0007669"/>
    <property type="project" value="InterPro"/>
</dbReference>
<keyword evidence="3" id="KW-0238">DNA-binding</keyword>
<dbReference type="InterPro" id="IPR000847">
    <property type="entry name" value="LysR_HTH_N"/>
</dbReference>
<dbReference type="FunFam" id="1.10.10.10:FF:000001">
    <property type="entry name" value="LysR family transcriptional regulator"/>
    <property type="match status" value="1"/>
</dbReference>
<dbReference type="InterPro" id="IPR005119">
    <property type="entry name" value="LysR_subst-bd"/>
</dbReference>
<keyword evidence="4" id="KW-0804">Transcription</keyword>
<evidence type="ECO:0000256" key="3">
    <source>
        <dbReference type="ARBA" id="ARBA00023125"/>
    </source>
</evidence>
<dbReference type="InterPro" id="IPR058163">
    <property type="entry name" value="LysR-type_TF_proteobact-type"/>
</dbReference>
<sequence length="312" mass="34331">MENFSLDENGKIDANSIDLNDLRIFTYVAILGSFSAAAEELCIHKSSVSRSIARLEKILNTPLLLRTTRKVRLSKAGAVVKERGAEMLQRIDDTLGYVGSLPLKPQGHLTVCVSTELFLTTAMRNHIGFQFLNSCTGVQLQLDITSDDSALKAETTDIAITSRSHPGSSQLTSMDHWLCASPEYIERRGRPLFASDLDRHDFIFNSSGEINSNPLSATGSAASKPLHARATTNDVEIFQAFVLQGLGIGCFPAYICEPLMLENLLIRVLPDIMLPQLEIHISYPSRRVRAPAVRAFSHILKSNLSPTPSPRL</sequence>
<dbReference type="Pfam" id="PF03466">
    <property type="entry name" value="LysR_substrate"/>
    <property type="match status" value="1"/>
</dbReference>
<dbReference type="InterPro" id="IPR036390">
    <property type="entry name" value="WH_DNA-bd_sf"/>
</dbReference>
<dbReference type="AlphaFoldDB" id="A0A5Q0LX97"/>
<name>A0A5Q0LX97_VARPD</name>
<dbReference type="PROSITE" id="PS50931">
    <property type="entry name" value="HTH_LYSR"/>
    <property type="match status" value="1"/>
</dbReference>
<accession>A0A5Q0LX97</accession>
<comment type="similarity">
    <text evidence="1">Belongs to the LysR transcriptional regulatory family.</text>
</comment>
<dbReference type="GO" id="GO:0006351">
    <property type="term" value="P:DNA-templated transcription"/>
    <property type="evidence" value="ECO:0007669"/>
    <property type="project" value="TreeGrafter"/>
</dbReference>
<dbReference type="RefSeq" id="WP_093299076.1">
    <property type="nucleotide sequence ID" value="NZ_CP045644.1"/>
</dbReference>
<evidence type="ECO:0000313" key="7">
    <source>
        <dbReference type="Proteomes" id="UP000326780"/>
    </source>
</evidence>
<protein>
    <submittedName>
        <fullName evidence="6">LysR family transcriptional regulator</fullName>
    </submittedName>
</protein>
<proteinExistence type="inferred from homology"/>
<dbReference type="Gene3D" id="1.10.10.10">
    <property type="entry name" value="Winged helix-like DNA-binding domain superfamily/Winged helix DNA-binding domain"/>
    <property type="match status" value="1"/>
</dbReference>
<feature type="domain" description="HTH lysR-type" evidence="5">
    <location>
        <begin position="17"/>
        <end position="74"/>
    </location>
</feature>
<dbReference type="PANTHER" id="PTHR30537">
    <property type="entry name" value="HTH-TYPE TRANSCRIPTIONAL REGULATOR"/>
    <property type="match status" value="1"/>
</dbReference>
<dbReference type="EMBL" id="CP045644">
    <property type="protein sequence ID" value="QFZ81893.1"/>
    <property type="molecule type" value="Genomic_DNA"/>
</dbReference>
<evidence type="ECO:0000313" key="6">
    <source>
        <dbReference type="EMBL" id="QFZ81893.1"/>
    </source>
</evidence>
<dbReference type="SUPFAM" id="SSF53850">
    <property type="entry name" value="Periplasmic binding protein-like II"/>
    <property type="match status" value="1"/>
</dbReference>
<organism evidence="6 7">
    <name type="scientific">Variovorax paradoxus</name>
    <dbReference type="NCBI Taxonomy" id="34073"/>
    <lineage>
        <taxon>Bacteria</taxon>
        <taxon>Pseudomonadati</taxon>
        <taxon>Pseudomonadota</taxon>
        <taxon>Betaproteobacteria</taxon>
        <taxon>Burkholderiales</taxon>
        <taxon>Comamonadaceae</taxon>
        <taxon>Variovorax</taxon>
    </lineage>
</organism>
<evidence type="ECO:0000256" key="4">
    <source>
        <dbReference type="ARBA" id="ARBA00023163"/>
    </source>
</evidence>
<evidence type="ECO:0000256" key="1">
    <source>
        <dbReference type="ARBA" id="ARBA00009437"/>
    </source>
</evidence>
<dbReference type="Gene3D" id="3.40.190.290">
    <property type="match status" value="1"/>
</dbReference>
<evidence type="ECO:0000259" key="5">
    <source>
        <dbReference type="PROSITE" id="PS50931"/>
    </source>
</evidence>
<dbReference type="InterPro" id="IPR036388">
    <property type="entry name" value="WH-like_DNA-bd_sf"/>
</dbReference>
<dbReference type="GO" id="GO:0043565">
    <property type="term" value="F:sequence-specific DNA binding"/>
    <property type="evidence" value="ECO:0007669"/>
    <property type="project" value="TreeGrafter"/>
</dbReference>
<keyword evidence="2" id="KW-0805">Transcription regulation</keyword>
<dbReference type="Proteomes" id="UP000326780">
    <property type="component" value="Chromosome"/>
</dbReference>
<reference evidence="6 7" key="1">
    <citation type="submission" date="2019-10" db="EMBL/GenBank/DDBJ databases">
        <title>Complete genome sequence of Variovorax paradoxus 5C-2.</title>
        <authorList>
            <person name="Gogoleva N.E."/>
            <person name="Balkin A.S."/>
        </authorList>
    </citation>
    <scope>NUCLEOTIDE SEQUENCE [LARGE SCALE GENOMIC DNA]</scope>
    <source>
        <strain evidence="6 7">5C-2</strain>
    </source>
</reference>
<evidence type="ECO:0000256" key="2">
    <source>
        <dbReference type="ARBA" id="ARBA00023015"/>
    </source>
</evidence>
<dbReference type="SUPFAM" id="SSF46785">
    <property type="entry name" value="Winged helix' DNA-binding domain"/>
    <property type="match status" value="1"/>
</dbReference>